<dbReference type="InterPro" id="IPR016181">
    <property type="entry name" value="Acyl_CoA_acyltransferase"/>
</dbReference>
<dbReference type="PROSITE" id="PS51186">
    <property type="entry name" value="GNAT"/>
    <property type="match status" value="1"/>
</dbReference>
<dbReference type="SUPFAM" id="SSF55729">
    <property type="entry name" value="Acyl-CoA N-acyltransferases (Nat)"/>
    <property type="match status" value="1"/>
</dbReference>
<evidence type="ECO:0000313" key="2">
    <source>
        <dbReference type="EMBL" id="SDF64560.1"/>
    </source>
</evidence>
<organism evidence="2 3">
    <name type="scientific">Celeribacter baekdonensis</name>
    <dbReference type="NCBI Taxonomy" id="875171"/>
    <lineage>
        <taxon>Bacteria</taxon>
        <taxon>Pseudomonadati</taxon>
        <taxon>Pseudomonadota</taxon>
        <taxon>Alphaproteobacteria</taxon>
        <taxon>Rhodobacterales</taxon>
        <taxon>Roseobacteraceae</taxon>
        <taxon>Celeribacter</taxon>
    </lineage>
</organism>
<proteinExistence type="predicted"/>
<dbReference type="Pfam" id="PF13673">
    <property type="entry name" value="Acetyltransf_10"/>
    <property type="match status" value="1"/>
</dbReference>
<protein>
    <submittedName>
        <fullName evidence="2">ElaA protein</fullName>
    </submittedName>
</protein>
<gene>
    <name evidence="2" type="ORF">SAMN04488117_10626</name>
</gene>
<dbReference type="PANTHER" id="PTHR13355:SF11">
    <property type="entry name" value="GLUCOSAMINE 6-PHOSPHATE N-ACETYLTRANSFERASE"/>
    <property type="match status" value="1"/>
</dbReference>
<name>A0A1G7MU23_9RHOB</name>
<evidence type="ECO:0000259" key="1">
    <source>
        <dbReference type="PROSITE" id="PS51186"/>
    </source>
</evidence>
<dbReference type="Gene3D" id="3.40.630.30">
    <property type="match status" value="1"/>
</dbReference>
<feature type="domain" description="N-acetyltransferase" evidence="1">
    <location>
        <begin position="1"/>
        <end position="141"/>
    </location>
</feature>
<dbReference type="Proteomes" id="UP000182284">
    <property type="component" value="Unassembled WGS sequence"/>
</dbReference>
<dbReference type="PANTHER" id="PTHR13355">
    <property type="entry name" value="GLUCOSAMINE 6-PHOSPHATE N-ACETYLTRANSFERASE"/>
    <property type="match status" value="1"/>
</dbReference>
<dbReference type="EMBL" id="FNBL01000006">
    <property type="protein sequence ID" value="SDF64560.1"/>
    <property type="molecule type" value="Genomic_DNA"/>
</dbReference>
<dbReference type="CDD" id="cd04301">
    <property type="entry name" value="NAT_SF"/>
    <property type="match status" value="1"/>
</dbReference>
<dbReference type="InterPro" id="IPR000182">
    <property type="entry name" value="GNAT_dom"/>
</dbReference>
<accession>A0A1G7MU23</accession>
<dbReference type="AlphaFoldDB" id="A0A1G7MU23"/>
<evidence type="ECO:0000313" key="3">
    <source>
        <dbReference type="Proteomes" id="UP000182284"/>
    </source>
</evidence>
<dbReference type="InterPro" id="IPR039143">
    <property type="entry name" value="GNPNAT1-like"/>
</dbReference>
<dbReference type="OrthoDB" id="9796171at2"/>
<dbReference type="GO" id="GO:0004343">
    <property type="term" value="F:glucosamine 6-phosphate N-acetyltransferase activity"/>
    <property type="evidence" value="ECO:0007669"/>
    <property type="project" value="TreeGrafter"/>
</dbReference>
<sequence length="141" mass="15395">MSITIRKTDDIKACLALRLVVFVEEQNVPLEEEIDAFDDVATHFLAEDEAGMAVGTARIIEVGEIGKIGRVCVEKSQRGTGLGAALIETCLADLKTRPHIKTAKLGAQNHAIGFYERFGFRVIGDEYMDGGIPHHDMVLAL</sequence>
<reference evidence="2 3" key="1">
    <citation type="submission" date="2016-10" db="EMBL/GenBank/DDBJ databases">
        <authorList>
            <person name="de Groot N.N."/>
        </authorList>
    </citation>
    <scope>NUCLEOTIDE SEQUENCE [LARGE SCALE GENOMIC DNA]</scope>
    <source>
        <strain evidence="2 3">DSM 27375</strain>
    </source>
</reference>
<dbReference type="RefSeq" id="WP_074645040.1">
    <property type="nucleotide sequence ID" value="NZ_FNBL01000006.1"/>
</dbReference>